<dbReference type="InterPro" id="IPR050662">
    <property type="entry name" value="Sec-metab_biosynth-thioest"/>
</dbReference>
<dbReference type="PANTHER" id="PTHR23131:SF4">
    <property type="entry name" value="METALLO-BETA-LACTAMASE SUPERFAMILY POTEIN"/>
    <property type="match status" value="1"/>
</dbReference>
<sequence>MEVKILQPSLKYLNAYVLKSSNNSIGLIDTGWDSEMSFNSFLDNLNTLNITIKDIKYIVITHFHVDHLGLVTRIKARNKDVKIYMSKVDKHFISTLVSSPETYLSSTINMLKSMGAPKEMYDNIEVFPWAKRVNMYTELISYAEELSDNETLKWSDRELGVIWTPGHTPGHICLYDPENKLLFSGDHILPTISSNISQLTEEGNYLLDYLRSLNKVLNMEVKEILPAHQYIFTNLEGRIKELKEHHLERLIETVNNISPNGSTPYEIASKIKWKLGGKRWEEADIFQKNMALGETFAHLVFLERIGIVVRKIDSESGMIKYFKTDKADIERLKEEFYKLLLN</sequence>
<dbReference type="RefSeq" id="WP_048098501.1">
    <property type="nucleotide sequence ID" value="NZ_JFZT01000012.1"/>
</dbReference>
<keyword evidence="3" id="KW-1185">Reference proteome</keyword>
<dbReference type="InterPro" id="IPR036388">
    <property type="entry name" value="WH-like_DNA-bd_sf"/>
</dbReference>
<reference evidence="2 3" key="1">
    <citation type="submission" date="2014-03" db="EMBL/GenBank/DDBJ databases">
        <title>Draft genome sequence of the novel thermoacidophilic archaea Acidianus copahuensis ALE1 strain, isolated from Copahue volcanic area in Neuquen Argentina.</title>
        <authorList>
            <person name="Urbieta M.S."/>
            <person name="Rascovan N."/>
            <person name="Castro C."/>
            <person name="Revale S."/>
            <person name="Giaveno M.A."/>
            <person name="Vazquez M.P."/>
            <person name="Donati E.R."/>
        </authorList>
    </citation>
    <scope>NUCLEOTIDE SEQUENCE [LARGE SCALE GENOMIC DNA]</scope>
    <source>
        <strain evidence="2 3">ALE1</strain>
    </source>
</reference>
<dbReference type="EMBL" id="JFZT01000012">
    <property type="protein sequence ID" value="EZQ11724.1"/>
    <property type="molecule type" value="Genomic_DNA"/>
</dbReference>
<feature type="domain" description="Metallo-beta-lactamase" evidence="1">
    <location>
        <begin position="12"/>
        <end position="228"/>
    </location>
</feature>
<evidence type="ECO:0000313" key="2">
    <source>
        <dbReference type="EMBL" id="EZQ11724.1"/>
    </source>
</evidence>
<dbReference type="Gene3D" id="3.60.15.10">
    <property type="entry name" value="Ribonuclease Z/Hydroxyacylglutathione hydrolase-like"/>
    <property type="match status" value="1"/>
</dbReference>
<accession>A0A031LW57</accession>
<dbReference type="STRING" id="1160895.CM19_00645"/>
<protein>
    <submittedName>
        <fullName evidence="2">Beta-lactamase</fullName>
    </submittedName>
</protein>
<gene>
    <name evidence="2" type="ORF">CM19_00645</name>
</gene>
<evidence type="ECO:0000313" key="3">
    <source>
        <dbReference type="Proteomes" id="UP000024332"/>
    </source>
</evidence>
<dbReference type="Pfam" id="PF00753">
    <property type="entry name" value="Lactamase_B"/>
    <property type="match status" value="1"/>
</dbReference>
<evidence type="ECO:0000259" key="1">
    <source>
        <dbReference type="SMART" id="SM00849"/>
    </source>
</evidence>
<dbReference type="Gene3D" id="1.10.10.10">
    <property type="entry name" value="Winged helix-like DNA-binding domain superfamily/Winged helix DNA-binding domain"/>
    <property type="match status" value="1"/>
</dbReference>
<dbReference type="SMART" id="SM00849">
    <property type="entry name" value="Lactamase_B"/>
    <property type="match status" value="1"/>
</dbReference>
<dbReference type="PANTHER" id="PTHR23131">
    <property type="entry name" value="ENDORIBONUCLEASE LACTB2"/>
    <property type="match status" value="1"/>
</dbReference>
<dbReference type="SUPFAM" id="SSF56281">
    <property type="entry name" value="Metallo-hydrolase/oxidoreductase"/>
    <property type="match status" value="1"/>
</dbReference>
<name>A0A031LW57_9CREN</name>
<dbReference type="InterPro" id="IPR001279">
    <property type="entry name" value="Metallo-B-lactamas"/>
</dbReference>
<dbReference type="AlphaFoldDB" id="A0A031LW57"/>
<dbReference type="OrthoDB" id="197151at2157"/>
<comment type="caution">
    <text evidence="2">The sequence shown here is derived from an EMBL/GenBank/DDBJ whole genome shotgun (WGS) entry which is preliminary data.</text>
</comment>
<dbReference type="InterPro" id="IPR036866">
    <property type="entry name" value="RibonucZ/Hydroxyglut_hydro"/>
</dbReference>
<dbReference type="Proteomes" id="UP000024332">
    <property type="component" value="Unassembled WGS sequence"/>
</dbReference>
<organism evidence="2 3">
    <name type="scientific">Candidatus Acidianus copahuensis</name>
    <dbReference type="NCBI Taxonomy" id="1160895"/>
    <lineage>
        <taxon>Archaea</taxon>
        <taxon>Thermoproteota</taxon>
        <taxon>Thermoprotei</taxon>
        <taxon>Sulfolobales</taxon>
        <taxon>Sulfolobaceae</taxon>
        <taxon>Acidianus</taxon>
    </lineage>
</organism>
<proteinExistence type="predicted"/>